<dbReference type="SMART" id="SM00530">
    <property type="entry name" value="HTH_XRE"/>
    <property type="match status" value="1"/>
</dbReference>
<dbReference type="GO" id="GO:0003677">
    <property type="term" value="F:DNA binding"/>
    <property type="evidence" value="ECO:0007669"/>
    <property type="project" value="InterPro"/>
</dbReference>
<dbReference type="PROSITE" id="PS50943">
    <property type="entry name" value="HTH_CROC1"/>
    <property type="match status" value="1"/>
</dbReference>
<keyword evidence="3" id="KW-1185">Reference proteome</keyword>
<gene>
    <name evidence="2" type="ORF">GCM10010185_47880</name>
</gene>
<dbReference type="Pfam" id="PF13560">
    <property type="entry name" value="HTH_31"/>
    <property type="match status" value="1"/>
</dbReference>
<dbReference type="EMBL" id="BMRG01000011">
    <property type="protein sequence ID" value="GGP69460.1"/>
    <property type="molecule type" value="Genomic_DNA"/>
</dbReference>
<dbReference type="InterPro" id="IPR010982">
    <property type="entry name" value="Lambda_DNA-bd_dom_sf"/>
</dbReference>
<protein>
    <submittedName>
        <fullName evidence="2">Transcriptional regulator</fullName>
    </submittedName>
</protein>
<dbReference type="InterPro" id="IPR001387">
    <property type="entry name" value="Cro/C1-type_HTH"/>
</dbReference>
<accession>A0A918AQ83</accession>
<dbReference type="CDD" id="cd00093">
    <property type="entry name" value="HTH_XRE"/>
    <property type="match status" value="1"/>
</dbReference>
<dbReference type="Gene3D" id="1.10.260.40">
    <property type="entry name" value="lambda repressor-like DNA-binding domains"/>
    <property type="match status" value="1"/>
</dbReference>
<evidence type="ECO:0000313" key="3">
    <source>
        <dbReference type="Proteomes" id="UP000639606"/>
    </source>
</evidence>
<organism evidence="2 3">
    <name type="scientific">Saccharothrix coeruleofusca</name>
    <dbReference type="NCBI Taxonomy" id="33919"/>
    <lineage>
        <taxon>Bacteria</taxon>
        <taxon>Bacillati</taxon>
        <taxon>Actinomycetota</taxon>
        <taxon>Actinomycetes</taxon>
        <taxon>Pseudonocardiales</taxon>
        <taxon>Pseudonocardiaceae</taxon>
        <taxon>Saccharothrix</taxon>
    </lineage>
</organism>
<dbReference type="AlphaFoldDB" id="A0A918AQ83"/>
<dbReference type="Proteomes" id="UP000639606">
    <property type="component" value="Unassembled WGS sequence"/>
</dbReference>
<name>A0A918AQ83_9PSEU</name>
<dbReference type="InterPro" id="IPR043917">
    <property type="entry name" value="DUF5753"/>
</dbReference>
<reference evidence="2" key="2">
    <citation type="submission" date="2020-09" db="EMBL/GenBank/DDBJ databases">
        <authorList>
            <person name="Sun Q."/>
            <person name="Ohkuma M."/>
        </authorList>
    </citation>
    <scope>NUCLEOTIDE SEQUENCE</scope>
    <source>
        <strain evidence="2">JCM 3313</strain>
    </source>
</reference>
<reference evidence="2" key="1">
    <citation type="journal article" date="2014" name="Int. J. Syst. Evol. Microbiol.">
        <title>Complete genome sequence of Corynebacterium casei LMG S-19264T (=DSM 44701T), isolated from a smear-ripened cheese.</title>
        <authorList>
            <consortium name="US DOE Joint Genome Institute (JGI-PGF)"/>
            <person name="Walter F."/>
            <person name="Albersmeier A."/>
            <person name="Kalinowski J."/>
            <person name="Ruckert C."/>
        </authorList>
    </citation>
    <scope>NUCLEOTIDE SEQUENCE</scope>
    <source>
        <strain evidence="2">JCM 3313</strain>
    </source>
</reference>
<sequence length="278" mass="31318">MPAMPQQPTFRRKKLGHRVRRLREQAGMSIDEAARALEKQRGALYRIEAGETRLDVHLARSMMDIYDVYDPDLLDKVREALAPGWWIKLGLRDMGYIDMETDAKAVREVALNHIPGLLQTAPYTKAVLEADLLKRAKPELVKQISARQIRQERLTAEANPLHLTALVDEAALRNLIGGVEVMRGQLDSLIMMSELNTVTLRVLPRSLGAHAGQTAAFTMLEFDEYPSMLHVSYPTGAVHVEEPEELHRARLVFDHLLERALGPEDSVTLIEQIIAEHG</sequence>
<dbReference type="Pfam" id="PF19054">
    <property type="entry name" value="DUF5753"/>
    <property type="match status" value="1"/>
</dbReference>
<proteinExistence type="predicted"/>
<evidence type="ECO:0000259" key="1">
    <source>
        <dbReference type="PROSITE" id="PS50943"/>
    </source>
</evidence>
<feature type="domain" description="HTH cro/C1-type" evidence="1">
    <location>
        <begin position="19"/>
        <end position="74"/>
    </location>
</feature>
<dbReference type="SUPFAM" id="SSF47413">
    <property type="entry name" value="lambda repressor-like DNA-binding domains"/>
    <property type="match status" value="1"/>
</dbReference>
<evidence type="ECO:0000313" key="2">
    <source>
        <dbReference type="EMBL" id="GGP69460.1"/>
    </source>
</evidence>
<comment type="caution">
    <text evidence="2">The sequence shown here is derived from an EMBL/GenBank/DDBJ whole genome shotgun (WGS) entry which is preliminary data.</text>
</comment>